<dbReference type="Proteomes" id="UP000031512">
    <property type="component" value="Chromosome 1"/>
</dbReference>
<dbReference type="STRING" id="1537102.L0AVR9"/>
<keyword evidence="2" id="KW-0677">Repeat</keyword>
<keyword evidence="1 3" id="KW-0853">WD repeat</keyword>
<dbReference type="KEGG" id="beq:BEWA_024940"/>
<gene>
    <name evidence="4" type="ORF">BEWA_024940</name>
</gene>
<dbReference type="InterPro" id="IPR015943">
    <property type="entry name" value="WD40/YVTN_repeat-like_dom_sf"/>
</dbReference>
<dbReference type="RefSeq" id="XP_004829311.1">
    <property type="nucleotide sequence ID" value="XM_004829254.1"/>
</dbReference>
<proteinExistence type="predicted"/>
<dbReference type="PROSITE" id="PS50294">
    <property type="entry name" value="WD_REPEATS_REGION"/>
    <property type="match status" value="1"/>
</dbReference>
<dbReference type="Pfam" id="PF00400">
    <property type="entry name" value="WD40"/>
    <property type="match status" value="3"/>
</dbReference>
<sequence>MLETLTNPPEDVVTNVTFAEKSNLLAVSSWDKTLRLYNVDSSENGKLVHKCEWSAPVMDCIFLEDDKKVAFGDLNKNLNLLDIETGAVVTVGRHNAPVRTVRFNSQLKSLVSGGWDKRIKVFDLRSTNLKPTADVEIYGKAYCMDMINNTLVVGDSMKRVYIYDLSRGLSGFSTPDTKDGILKFQYRYLRCFPDEKGFALSSIEGRVAWEYFSKDPEVVSQQYAFKCHRNKTSSENDVAYAVNTIDFHPQYGTFVTGGADGLVCAWDGFSRKRLWKSVTFDTSVASVSFNSTGDKLAIAVSDVFQLNPSQSATTNICIREIKPDECKPRKFK</sequence>
<feature type="repeat" description="WD" evidence="3">
    <location>
        <begin position="91"/>
        <end position="132"/>
    </location>
</feature>
<name>L0AVR9_THEEQ</name>
<evidence type="ECO:0000256" key="2">
    <source>
        <dbReference type="ARBA" id="ARBA00022737"/>
    </source>
</evidence>
<reference evidence="4 5" key="1">
    <citation type="journal article" date="2012" name="BMC Genomics">
        <title>Comparative genomic analysis and phylogenetic position of Theileria equi.</title>
        <authorList>
            <person name="Kappmeyer L.S."/>
            <person name="Thiagarajan M."/>
            <person name="Herndon D.R."/>
            <person name="Ramsay J.D."/>
            <person name="Caler E."/>
            <person name="Djikeng A."/>
            <person name="Gillespie J.J."/>
            <person name="Lau A.O."/>
            <person name="Roalson E.H."/>
            <person name="Silva J.C."/>
            <person name="Silva M.G."/>
            <person name="Suarez C.E."/>
            <person name="Ueti M.W."/>
            <person name="Nene V.M."/>
            <person name="Mealey R.H."/>
            <person name="Knowles D.P."/>
            <person name="Brayton K.A."/>
        </authorList>
    </citation>
    <scope>NUCLEOTIDE SEQUENCE [LARGE SCALE GENOMIC DNA]</scope>
    <source>
        <strain evidence="4 5">WA</strain>
    </source>
</reference>
<feature type="repeat" description="WD" evidence="3">
    <location>
        <begin position="242"/>
        <end position="267"/>
    </location>
</feature>
<dbReference type="AlphaFoldDB" id="L0AVR9"/>
<dbReference type="PROSITE" id="PS50082">
    <property type="entry name" value="WD_REPEATS_2"/>
    <property type="match status" value="2"/>
</dbReference>
<dbReference type="VEuPathDB" id="PiroplasmaDB:BEWA_024940"/>
<accession>L0AVR9</accession>
<dbReference type="InterPro" id="IPR001680">
    <property type="entry name" value="WD40_rpt"/>
</dbReference>
<protein>
    <submittedName>
        <fullName evidence="4">Uncharacterized protein</fullName>
    </submittedName>
</protein>
<dbReference type="InterPro" id="IPR036322">
    <property type="entry name" value="WD40_repeat_dom_sf"/>
</dbReference>
<evidence type="ECO:0000313" key="5">
    <source>
        <dbReference type="Proteomes" id="UP000031512"/>
    </source>
</evidence>
<evidence type="ECO:0000256" key="3">
    <source>
        <dbReference type="PROSITE-ProRule" id="PRU00221"/>
    </source>
</evidence>
<evidence type="ECO:0000313" key="4">
    <source>
        <dbReference type="EMBL" id="AFZ79645.1"/>
    </source>
</evidence>
<dbReference type="eggNOG" id="KOG1036">
    <property type="taxonomic scope" value="Eukaryota"/>
</dbReference>
<dbReference type="EMBL" id="CP001669">
    <property type="protein sequence ID" value="AFZ79645.1"/>
    <property type="molecule type" value="Genomic_DNA"/>
</dbReference>
<dbReference type="SMART" id="SM00320">
    <property type="entry name" value="WD40"/>
    <property type="match status" value="4"/>
</dbReference>
<dbReference type="SUPFAM" id="SSF50978">
    <property type="entry name" value="WD40 repeat-like"/>
    <property type="match status" value="1"/>
</dbReference>
<evidence type="ECO:0000256" key="1">
    <source>
        <dbReference type="ARBA" id="ARBA00022574"/>
    </source>
</evidence>
<dbReference type="OrthoDB" id="10262475at2759"/>
<dbReference type="GeneID" id="15806937"/>
<keyword evidence="5" id="KW-1185">Reference proteome</keyword>
<organism evidence="4 5">
    <name type="scientific">Theileria equi strain WA</name>
    <dbReference type="NCBI Taxonomy" id="1537102"/>
    <lineage>
        <taxon>Eukaryota</taxon>
        <taxon>Sar</taxon>
        <taxon>Alveolata</taxon>
        <taxon>Apicomplexa</taxon>
        <taxon>Aconoidasida</taxon>
        <taxon>Piroplasmida</taxon>
        <taxon>Theileriidae</taxon>
        <taxon>Theileria</taxon>
    </lineage>
</organism>
<dbReference type="Gene3D" id="2.130.10.10">
    <property type="entry name" value="YVTN repeat-like/Quinoprotein amine dehydrogenase"/>
    <property type="match status" value="1"/>
</dbReference>
<dbReference type="PANTHER" id="PTHR10971">
    <property type="entry name" value="MRNA EXPORT FACTOR AND BUB3"/>
    <property type="match status" value="1"/>
</dbReference>